<dbReference type="NCBIfam" id="TIGR00229">
    <property type="entry name" value="sensory_box"/>
    <property type="match status" value="1"/>
</dbReference>
<dbReference type="PRINTS" id="PR01464">
    <property type="entry name" value="EAGCHANNEL"/>
</dbReference>
<dbReference type="GO" id="GO:0008076">
    <property type="term" value="C:voltage-gated potassium channel complex"/>
    <property type="evidence" value="ECO:0007669"/>
    <property type="project" value="TreeGrafter"/>
</dbReference>
<dbReference type="InterPro" id="IPR035965">
    <property type="entry name" value="PAS-like_dom_sf"/>
</dbReference>
<dbReference type="GO" id="GO:0042391">
    <property type="term" value="P:regulation of membrane potential"/>
    <property type="evidence" value="ECO:0007669"/>
    <property type="project" value="TreeGrafter"/>
</dbReference>
<protein>
    <recommendedName>
        <fullName evidence="2">PAC domain-containing protein</fullName>
    </recommendedName>
</protein>
<dbReference type="SUPFAM" id="SSF55785">
    <property type="entry name" value="PYP-like sensor domain (PAS domain)"/>
    <property type="match status" value="1"/>
</dbReference>
<feature type="domain" description="PAC" evidence="2">
    <location>
        <begin position="78"/>
        <end position="130"/>
    </location>
</feature>
<dbReference type="InterPro" id="IPR000700">
    <property type="entry name" value="PAS-assoc_C"/>
</dbReference>
<dbReference type="GO" id="GO:0005249">
    <property type="term" value="F:voltage-gated potassium channel activity"/>
    <property type="evidence" value="ECO:0007669"/>
    <property type="project" value="InterPro"/>
</dbReference>
<dbReference type="PROSITE" id="PS50113">
    <property type="entry name" value="PAC"/>
    <property type="match status" value="1"/>
</dbReference>
<organism evidence="3 4">
    <name type="scientific">Rhipicephalus sanguineus</name>
    <name type="common">Brown dog tick</name>
    <name type="synonym">Ixodes sanguineus</name>
    <dbReference type="NCBI Taxonomy" id="34632"/>
    <lineage>
        <taxon>Eukaryota</taxon>
        <taxon>Metazoa</taxon>
        <taxon>Ecdysozoa</taxon>
        <taxon>Arthropoda</taxon>
        <taxon>Chelicerata</taxon>
        <taxon>Arachnida</taxon>
        <taxon>Acari</taxon>
        <taxon>Parasitiformes</taxon>
        <taxon>Ixodida</taxon>
        <taxon>Ixodoidea</taxon>
        <taxon>Ixodidae</taxon>
        <taxon>Rhipicephalinae</taxon>
        <taxon>Rhipicephalus</taxon>
        <taxon>Rhipicephalus</taxon>
    </lineage>
</organism>
<name>A0A9D4T5D6_RHISA</name>
<dbReference type="PANTHER" id="PTHR10217">
    <property type="entry name" value="VOLTAGE AND LIGAND GATED POTASSIUM CHANNEL"/>
    <property type="match status" value="1"/>
</dbReference>
<proteinExistence type="predicted"/>
<evidence type="ECO:0000259" key="2">
    <source>
        <dbReference type="PROSITE" id="PS50113"/>
    </source>
</evidence>
<dbReference type="GO" id="GO:0005516">
    <property type="term" value="F:calmodulin binding"/>
    <property type="evidence" value="ECO:0007669"/>
    <property type="project" value="UniProtKB-KW"/>
</dbReference>
<dbReference type="Gene3D" id="3.30.450.20">
    <property type="entry name" value="PAS domain"/>
    <property type="match status" value="1"/>
</dbReference>
<evidence type="ECO:0000313" key="3">
    <source>
        <dbReference type="EMBL" id="KAH7972273.1"/>
    </source>
</evidence>
<dbReference type="SMART" id="SM00086">
    <property type="entry name" value="PAC"/>
    <property type="match status" value="1"/>
</dbReference>
<sequence>MRRYAQYFTHPDCSFLLANAQIVDYPIVYCSESFCKISGYNRAEVMQKSCRCSFMYGELTDRPTIGKLEHCLDAHAQDQLEILLYKKNRTPLWLLLHVAPIKNEKDLVVLFLLTFRDITALKQPLEDDNEL</sequence>
<comment type="caution">
    <text evidence="3">The sequence shown here is derived from an EMBL/GenBank/DDBJ whole genome shotgun (WGS) entry which is preliminary data.</text>
</comment>
<dbReference type="PANTHER" id="PTHR10217:SF435">
    <property type="entry name" value="POTASSIUM VOLTAGE-GATED CHANNEL PROTEIN EAG"/>
    <property type="match status" value="1"/>
</dbReference>
<dbReference type="Proteomes" id="UP000821837">
    <property type="component" value="Chromosome 11"/>
</dbReference>
<dbReference type="InterPro" id="IPR000014">
    <property type="entry name" value="PAS"/>
</dbReference>
<evidence type="ECO:0000256" key="1">
    <source>
        <dbReference type="ARBA" id="ARBA00022860"/>
    </source>
</evidence>
<accession>A0A9D4T5D6</accession>
<keyword evidence="1" id="KW-0112">Calmodulin-binding</keyword>
<dbReference type="VEuPathDB" id="VectorBase:RSAN_048903"/>
<dbReference type="CDD" id="cd00130">
    <property type="entry name" value="PAS"/>
    <property type="match status" value="1"/>
</dbReference>
<gene>
    <name evidence="3" type="ORF">HPB52_010772</name>
</gene>
<evidence type="ECO:0000313" key="4">
    <source>
        <dbReference type="Proteomes" id="UP000821837"/>
    </source>
</evidence>
<dbReference type="InterPro" id="IPR001610">
    <property type="entry name" value="PAC"/>
</dbReference>
<dbReference type="InterPro" id="IPR050818">
    <property type="entry name" value="KCNH_animal-type"/>
</dbReference>
<keyword evidence="4" id="KW-1185">Reference proteome</keyword>
<dbReference type="EMBL" id="JABSTV010001247">
    <property type="protein sequence ID" value="KAH7972273.1"/>
    <property type="molecule type" value="Genomic_DNA"/>
</dbReference>
<dbReference type="FunFam" id="3.30.450.20:FF:000009">
    <property type="entry name" value="Potassium voltage-gated channel subfamily H member 1"/>
    <property type="match status" value="1"/>
</dbReference>
<reference evidence="3" key="1">
    <citation type="journal article" date="2020" name="Cell">
        <title>Large-Scale Comparative Analyses of Tick Genomes Elucidate Their Genetic Diversity and Vector Capacities.</title>
        <authorList>
            <consortium name="Tick Genome and Microbiome Consortium (TIGMIC)"/>
            <person name="Jia N."/>
            <person name="Wang J."/>
            <person name="Shi W."/>
            <person name="Du L."/>
            <person name="Sun Y."/>
            <person name="Zhan W."/>
            <person name="Jiang J.F."/>
            <person name="Wang Q."/>
            <person name="Zhang B."/>
            <person name="Ji P."/>
            <person name="Bell-Sakyi L."/>
            <person name="Cui X.M."/>
            <person name="Yuan T.T."/>
            <person name="Jiang B.G."/>
            <person name="Yang W.F."/>
            <person name="Lam T.T."/>
            <person name="Chang Q.C."/>
            <person name="Ding S.J."/>
            <person name="Wang X.J."/>
            <person name="Zhu J.G."/>
            <person name="Ruan X.D."/>
            <person name="Zhao L."/>
            <person name="Wei J.T."/>
            <person name="Ye R.Z."/>
            <person name="Que T.C."/>
            <person name="Du C.H."/>
            <person name="Zhou Y.H."/>
            <person name="Cheng J.X."/>
            <person name="Dai P.F."/>
            <person name="Guo W.B."/>
            <person name="Han X.H."/>
            <person name="Huang E.J."/>
            <person name="Li L.F."/>
            <person name="Wei W."/>
            <person name="Gao Y.C."/>
            <person name="Liu J.Z."/>
            <person name="Shao H.Z."/>
            <person name="Wang X."/>
            <person name="Wang C.C."/>
            <person name="Yang T.C."/>
            <person name="Huo Q.B."/>
            <person name="Li W."/>
            <person name="Chen H.Y."/>
            <person name="Chen S.E."/>
            <person name="Zhou L.G."/>
            <person name="Ni X.B."/>
            <person name="Tian J.H."/>
            <person name="Sheng Y."/>
            <person name="Liu T."/>
            <person name="Pan Y.S."/>
            <person name="Xia L.Y."/>
            <person name="Li J."/>
            <person name="Zhao F."/>
            <person name="Cao W.C."/>
        </authorList>
    </citation>
    <scope>NUCLEOTIDE SEQUENCE</scope>
    <source>
        <strain evidence="3">Rsan-2018</strain>
    </source>
</reference>
<dbReference type="InterPro" id="IPR003949">
    <property type="entry name" value="K_chnl_volt-dep_EAG"/>
</dbReference>
<reference evidence="3" key="2">
    <citation type="submission" date="2021-09" db="EMBL/GenBank/DDBJ databases">
        <authorList>
            <person name="Jia N."/>
            <person name="Wang J."/>
            <person name="Shi W."/>
            <person name="Du L."/>
            <person name="Sun Y."/>
            <person name="Zhan W."/>
            <person name="Jiang J."/>
            <person name="Wang Q."/>
            <person name="Zhang B."/>
            <person name="Ji P."/>
            <person name="Sakyi L.B."/>
            <person name="Cui X."/>
            <person name="Yuan T."/>
            <person name="Jiang B."/>
            <person name="Yang W."/>
            <person name="Lam T.T.-Y."/>
            <person name="Chang Q."/>
            <person name="Ding S."/>
            <person name="Wang X."/>
            <person name="Zhu J."/>
            <person name="Ruan X."/>
            <person name="Zhao L."/>
            <person name="Wei J."/>
            <person name="Que T."/>
            <person name="Du C."/>
            <person name="Cheng J."/>
            <person name="Dai P."/>
            <person name="Han X."/>
            <person name="Huang E."/>
            <person name="Gao Y."/>
            <person name="Liu J."/>
            <person name="Shao H."/>
            <person name="Ye R."/>
            <person name="Li L."/>
            <person name="Wei W."/>
            <person name="Wang X."/>
            <person name="Wang C."/>
            <person name="Huo Q."/>
            <person name="Li W."/>
            <person name="Guo W."/>
            <person name="Chen H."/>
            <person name="Chen S."/>
            <person name="Zhou L."/>
            <person name="Zhou L."/>
            <person name="Ni X."/>
            <person name="Tian J."/>
            <person name="Zhou Y."/>
            <person name="Sheng Y."/>
            <person name="Liu T."/>
            <person name="Pan Y."/>
            <person name="Xia L."/>
            <person name="Li J."/>
            <person name="Zhao F."/>
            <person name="Cao W."/>
        </authorList>
    </citation>
    <scope>NUCLEOTIDE SEQUENCE</scope>
    <source>
        <strain evidence="3">Rsan-2018</strain>
        <tissue evidence="3">Larvae</tissue>
    </source>
</reference>
<dbReference type="Pfam" id="PF13426">
    <property type="entry name" value="PAS_9"/>
    <property type="match status" value="1"/>
</dbReference>
<dbReference type="AlphaFoldDB" id="A0A9D4T5D6"/>